<dbReference type="InterPro" id="IPR036567">
    <property type="entry name" value="RHF-like"/>
</dbReference>
<organism evidence="3">
    <name type="scientific">Oryza sativa subsp. japonica</name>
    <name type="common">Rice</name>
    <dbReference type="NCBI Taxonomy" id="39947"/>
    <lineage>
        <taxon>Eukaryota</taxon>
        <taxon>Viridiplantae</taxon>
        <taxon>Streptophyta</taxon>
        <taxon>Embryophyta</taxon>
        <taxon>Tracheophyta</taxon>
        <taxon>Spermatophyta</taxon>
        <taxon>Magnoliopsida</taxon>
        <taxon>Liliopsida</taxon>
        <taxon>Poales</taxon>
        <taxon>Poaceae</taxon>
        <taxon>BOP clade</taxon>
        <taxon>Oryzoideae</taxon>
        <taxon>Oryzeae</taxon>
        <taxon>Oryzinae</taxon>
        <taxon>Oryza</taxon>
        <taxon>Oryza sativa</taxon>
    </lineage>
</organism>
<name>C6YXL0_ORYSJ</name>
<accession>C6YXL0</accession>
<dbReference type="SUPFAM" id="SSF69754">
    <property type="entry name" value="Ribosome binding protein Y (YfiA homologue)"/>
    <property type="match status" value="1"/>
</dbReference>
<dbReference type="EMBL" id="EF489509">
    <property type="protein sequence ID" value="ABS18746.1"/>
    <property type="molecule type" value="mRNA"/>
</dbReference>
<proteinExistence type="evidence at transcript level"/>
<reference evidence="3" key="1">
    <citation type="submission" date="2007-02" db="EMBL/GenBank/DDBJ databases">
        <title>Who will guard the guards in the defense against pathogens?</title>
        <authorList>
            <person name="Seyran E."/>
        </authorList>
    </citation>
    <scope>NUCLEOTIDE SEQUENCE</scope>
    <source>
        <strain evidence="3">ESR1</strain>
    </source>
</reference>
<evidence type="ECO:0000256" key="2">
    <source>
        <dbReference type="SAM" id="MobiDB-lite"/>
    </source>
</evidence>
<feature type="compositionally biased region" description="Low complexity" evidence="2">
    <location>
        <begin position="1"/>
        <end position="11"/>
    </location>
</feature>
<feature type="compositionally biased region" description="Basic and acidic residues" evidence="2">
    <location>
        <begin position="267"/>
        <end position="279"/>
    </location>
</feature>
<keyword evidence="1" id="KW-0810">Translation regulation</keyword>
<keyword evidence="3" id="KW-0808">Transferase</keyword>
<evidence type="ECO:0000256" key="1">
    <source>
        <dbReference type="ARBA" id="ARBA00022845"/>
    </source>
</evidence>
<protein>
    <submittedName>
        <fullName evidence="3">Protein kinase</fullName>
    </submittedName>
</protein>
<evidence type="ECO:0000313" key="3">
    <source>
        <dbReference type="EMBL" id="ABS18746.1"/>
    </source>
</evidence>
<feature type="compositionally biased region" description="Basic residues" evidence="2">
    <location>
        <begin position="16"/>
        <end position="25"/>
    </location>
</feature>
<sequence length="321" mass="34873">MAPATTAAMALAPPPSHHHHHHHVKQLQLPPSVSVSVPLRSGFLGRALPAAAHPQPLLAAESRRSSAVSVRMSWDGPLSSVRLIMQGRNVKLNEKVKEHIEEKAGRAVAKHSQLVKEVDVRLSARGGELSRGPKICRCEITLFTKRHGVIRAEEDAESTYASIDLASSIIKRKLRKIKEKETDVRHLKGTKPPVSDWPPSLLDNNDDDAQAQLKDLEEAVGAEDEDTVLTRVVRTKVFEMPPLSGEEAMEQLGNGDHTFHALPRRKNGGDEPPVQKEGGRFGPIVPQGDGPLQRETSPNFGPPPPPPFGALPSNPPGTTLP</sequence>
<dbReference type="NCBIfam" id="TIGR00741">
    <property type="entry name" value="yfiA"/>
    <property type="match status" value="1"/>
</dbReference>
<dbReference type="GO" id="GO:0006417">
    <property type="term" value="P:regulation of translation"/>
    <property type="evidence" value="ECO:0007669"/>
    <property type="project" value="UniProtKB-KW"/>
</dbReference>
<dbReference type="InterPro" id="IPR050574">
    <property type="entry name" value="HPF/YfiA_ribosome-assoc"/>
</dbReference>
<dbReference type="PANTHER" id="PTHR33231">
    <property type="entry name" value="30S RIBOSOMAL PROTEIN"/>
    <property type="match status" value="1"/>
</dbReference>
<dbReference type="FunFam" id="3.30.160.100:FF:000006">
    <property type="entry name" value="Ribosome-binding factor PSRP1, chloroplastic"/>
    <property type="match status" value="1"/>
</dbReference>
<feature type="region of interest" description="Disordered" evidence="2">
    <location>
        <begin position="257"/>
        <end position="321"/>
    </location>
</feature>
<dbReference type="PANTHER" id="PTHR33231:SF1">
    <property type="entry name" value="30S RIBOSOMAL PROTEIN"/>
    <property type="match status" value="1"/>
</dbReference>
<dbReference type="CDD" id="cd00552">
    <property type="entry name" value="RaiA"/>
    <property type="match status" value="1"/>
</dbReference>
<feature type="region of interest" description="Disordered" evidence="2">
    <location>
        <begin position="1"/>
        <end position="29"/>
    </location>
</feature>
<feature type="compositionally biased region" description="Pro residues" evidence="2">
    <location>
        <begin position="300"/>
        <end position="315"/>
    </location>
</feature>
<dbReference type="AlphaFoldDB" id="C6YXL0"/>
<dbReference type="Pfam" id="PF02482">
    <property type="entry name" value="Ribosomal_S30AE"/>
    <property type="match status" value="1"/>
</dbReference>
<dbReference type="Gene3D" id="3.30.160.100">
    <property type="entry name" value="Ribosome hibernation promotion factor-like"/>
    <property type="match status" value="1"/>
</dbReference>
<keyword evidence="3" id="KW-0418">Kinase</keyword>
<dbReference type="InterPro" id="IPR003489">
    <property type="entry name" value="RHF/RaiA"/>
</dbReference>
<dbReference type="GO" id="GO:0016301">
    <property type="term" value="F:kinase activity"/>
    <property type="evidence" value="ECO:0007669"/>
    <property type="project" value="UniProtKB-KW"/>
</dbReference>